<feature type="transmembrane region" description="Helical" evidence="1">
    <location>
        <begin position="30"/>
        <end position="48"/>
    </location>
</feature>
<dbReference type="Proteomes" id="UP000515800">
    <property type="component" value="Chromosome"/>
</dbReference>
<dbReference type="Gene3D" id="1.20.144.10">
    <property type="entry name" value="Phosphatidic acid phosphatase type 2/haloperoxidase"/>
    <property type="match status" value="1"/>
</dbReference>
<feature type="transmembrane region" description="Helical" evidence="1">
    <location>
        <begin position="55"/>
        <end position="76"/>
    </location>
</feature>
<dbReference type="SMART" id="SM00014">
    <property type="entry name" value="acidPPc"/>
    <property type="match status" value="1"/>
</dbReference>
<feature type="transmembrane region" description="Helical" evidence="1">
    <location>
        <begin position="143"/>
        <end position="161"/>
    </location>
</feature>
<feature type="transmembrane region" description="Helical" evidence="1">
    <location>
        <begin position="229"/>
        <end position="249"/>
    </location>
</feature>
<keyword evidence="1" id="KW-0812">Transmembrane</keyword>
<name>A0A7G9T7K8_9LACO</name>
<reference evidence="3 4" key="1">
    <citation type="submission" date="2020-08" db="EMBL/GenBank/DDBJ databases">
        <title>Genome sequence of Weissella diestrammenae KACC 16890T.</title>
        <authorList>
            <person name="Hyun D.-W."/>
            <person name="Bae J.-W."/>
        </authorList>
    </citation>
    <scope>NUCLEOTIDE SEQUENCE [LARGE SCALE GENOMIC DNA]</scope>
    <source>
        <strain evidence="3 4">KACC 16890</strain>
    </source>
</reference>
<dbReference type="InterPro" id="IPR000326">
    <property type="entry name" value="PAP2/HPO"/>
</dbReference>
<protein>
    <submittedName>
        <fullName evidence="3">Phosphatase PAP2 family protein</fullName>
    </submittedName>
</protein>
<feature type="transmembrane region" description="Helical" evidence="1">
    <location>
        <begin position="255"/>
        <end position="273"/>
    </location>
</feature>
<dbReference type="EMBL" id="CP060724">
    <property type="protein sequence ID" value="QNN76083.1"/>
    <property type="molecule type" value="Genomic_DNA"/>
</dbReference>
<evidence type="ECO:0000259" key="2">
    <source>
        <dbReference type="SMART" id="SM00014"/>
    </source>
</evidence>
<evidence type="ECO:0000313" key="4">
    <source>
        <dbReference type="Proteomes" id="UP000515800"/>
    </source>
</evidence>
<gene>
    <name evidence="3" type="ORF">H9L19_04430</name>
</gene>
<dbReference type="Pfam" id="PF01569">
    <property type="entry name" value="PAP2"/>
    <property type="match status" value="1"/>
</dbReference>
<organism evidence="3 4">
    <name type="scientific">Weissella diestrammenae</name>
    <dbReference type="NCBI Taxonomy" id="1162633"/>
    <lineage>
        <taxon>Bacteria</taxon>
        <taxon>Bacillati</taxon>
        <taxon>Bacillota</taxon>
        <taxon>Bacilli</taxon>
        <taxon>Lactobacillales</taxon>
        <taxon>Lactobacillaceae</taxon>
        <taxon>Weissella</taxon>
    </lineage>
</organism>
<dbReference type="CDD" id="cd03396">
    <property type="entry name" value="PAP2_like_6"/>
    <property type="match status" value="1"/>
</dbReference>
<keyword evidence="1" id="KW-1133">Transmembrane helix</keyword>
<evidence type="ECO:0000256" key="1">
    <source>
        <dbReference type="SAM" id="Phobius"/>
    </source>
</evidence>
<feature type="domain" description="Phosphatidic acid phosphatase type 2/haloperoxidase" evidence="2">
    <location>
        <begin position="148"/>
        <end position="270"/>
    </location>
</feature>
<dbReference type="InterPro" id="IPR036938">
    <property type="entry name" value="PAP2/HPO_sf"/>
</dbReference>
<sequence>MATFFDQAVSGFLMNQRSIFGNIFQNYADTGAQTIVFVAMQIIAWVSFEHLKGDLTRYGVVLGALIFSFIEMLSALQDMLSYTFSMVSNLKQGIPMGVANNTSAVVNYPESLRWSLAIVLTLLLSMIFKIWVSRQDLATQTYLVQAALGGIVLVLVATTTINDMKTLWGRYRPYEMTTMGHLSNFTPWYHLNGANGHNSFPSGHTMSGWLYLYLTFFVPRQTVKWQLRLTWFGLAMGILTALSRVRIGAHWLSDVTVSSLLVGLMIVLISRVIQAHFVESNQSLLISR</sequence>
<accession>A0A7G9T7K8</accession>
<feature type="transmembrane region" description="Helical" evidence="1">
    <location>
        <begin position="112"/>
        <end position="131"/>
    </location>
</feature>
<dbReference type="AlphaFoldDB" id="A0A7G9T7K8"/>
<keyword evidence="4" id="KW-1185">Reference proteome</keyword>
<feature type="transmembrane region" description="Helical" evidence="1">
    <location>
        <begin position="199"/>
        <end position="217"/>
    </location>
</feature>
<dbReference type="KEGG" id="wdi:H9L19_04430"/>
<dbReference type="SUPFAM" id="SSF48317">
    <property type="entry name" value="Acid phosphatase/Vanadium-dependent haloperoxidase"/>
    <property type="match status" value="1"/>
</dbReference>
<proteinExistence type="predicted"/>
<keyword evidence="1" id="KW-0472">Membrane</keyword>
<evidence type="ECO:0000313" key="3">
    <source>
        <dbReference type="EMBL" id="QNN76083.1"/>
    </source>
</evidence>